<dbReference type="GO" id="GO:0045476">
    <property type="term" value="P:nurse cell apoptotic process"/>
    <property type="evidence" value="ECO:0007669"/>
    <property type="project" value="UniProtKB-ARBA"/>
</dbReference>
<dbReference type="PANTHER" id="PTHR23110:SF111">
    <property type="entry name" value="LONGITUDINALS LACKING PROTEIN, ISOFORMS F_I_K_T"/>
    <property type="match status" value="1"/>
</dbReference>
<dbReference type="FunFam" id="3.30.710.10:FF:000091">
    <property type="entry name" value="Lola, isoform F"/>
    <property type="match status" value="1"/>
</dbReference>
<comment type="subcellular location">
    <subcellularLocation>
        <location evidence="1">Nucleus</location>
    </subcellularLocation>
</comment>
<evidence type="ECO:0000256" key="8">
    <source>
        <dbReference type="ARBA" id="ARBA00037382"/>
    </source>
</evidence>
<keyword evidence="7" id="KW-0539">Nucleus</keyword>
<evidence type="ECO:0000259" key="12">
    <source>
        <dbReference type="PROSITE" id="PS50157"/>
    </source>
</evidence>
<dbReference type="GO" id="GO:0008406">
    <property type="term" value="P:gonad development"/>
    <property type="evidence" value="ECO:0007669"/>
    <property type="project" value="UniProtKB-ARBA"/>
</dbReference>
<evidence type="ECO:0000256" key="5">
    <source>
        <dbReference type="ARBA" id="ARBA00023015"/>
    </source>
</evidence>
<accession>A0A6I9WC85</accession>
<keyword evidence="5" id="KW-0805">Transcription regulation</keyword>
<dbReference type="GO" id="GO:0048813">
    <property type="term" value="P:dendrite morphogenesis"/>
    <property type="evidence" value="ECO:0007669"/>
    <property type="project" value="UniProtKB-ARBA"/>
</dbReference>
<dbReference type="OrthoDB" id="407106at2759"/>
<dbReference type="GO" id="GO:0045467">
    <property type="term" value="P:R7 cell development"/>
    <property type="evidence" value="ECO:0007669"/>
    <property type="project" value="UniProtKB-ARBA"/>
</dbReference>
<feature type="compositionally biased region" description="Polar residues" evidence="10">
    <location>
        <begin position="208"/>
        <end position="224"/>
    </location>
</feature>
<dbReference type="PROSITE" id="PS50097">
    <property type="entry name" value="BTB"/>
    <property type="match status" value="1"/>
</dbReference>
<feature type="domain" description="BTB" evidence="11">
    <location>
        <begin position="32"/>
        <end position="97"/>
    </location>
</feature>
<feature type="domain" description="C2H2-type" evidence="12">
    <location>
        <begin position="389"/>
        <end position="417"/>
    </location>
</feature>
<sequence length="492" mass="54765">MEDDQQFCLRWNNHQSTLIQNFDTLLESGTLVDCTLAAEGKTLKAHKVVLSACSPYFECLLSEHYDKHPVFILKDVKFKELKAMMDYMYRGEVNISQDQLAALLKAAESLQIKGLSESKTASSSKTESRPQKTVSQPTAPSLDIPHASSGLTIEKNKVPRQSLAPSSVGDTPEDTASPQVSKGLSSREGSQSPISRKRKRFRRRSLTEDNTTENQDASNSSDMPQQMGVPALGIAPVADEKVHADPTDSLGRSALMTQLTKPADEMLQLPLEKPEPNDNLIEPKSEYLDDAEEGVEDLTLDEEMNDFNDTEQDNSRAGPSHDTAQHTAGLGSWHVTGDRSNAGGVVGSVAGAAGTTDEVFLAAQEAAQAHRDSQGDQWYSYIPWNDRPYQCLNCPNNYAKKSHLKRHVLSACNGKEPRYKCPYCLYISRYPSDTYKHVKRLHENQDVFAIDVLRTTDYYPYKDIFMTQDNGTLRVSQLSKLEEWSQNIPPSL</sequence>
<keyword evidence="13" id="KW-1185">Reference proteome</keyword>
<feature type="compositionally biased region" description="Polar residues" evidence="10">
    <location>
        <begin position="163"/>
        <end position="194"/>
    </location>
</feature>
<evidence type="ECO:0000313" key="14">
    <source>
        <dbReference type="RefSeq" id="XP_011640001.1"/>
    </source>
</evidence>
<dbReference type="GO" id="GO:0007464">
    <property type="term" value="P:R3/R4 cell fate commitment"/>
    <property type="evidence" value="ECO:0007669"/>
    <property type="project" value="UniProtKB-ARBA"/>
</dbReference>
<dbReference type="Pfam" id="PF00651">
    <property type="entry name" value="BTB"/>
    <property type="match status" value="1"/>
</dbReference>
<dbReference type="PANTHER" id="PTHR23110">
    <property type="entry name" value="BTB DOMAIN TRANSCRIPTION FACTOR"/>
    <property type="match status" value="1"/>
</dbReference>
<dbReference type="InterPro" id="IPR011333">
    <property type="entry name" value="SKP1/BTB/POZ_sf"/>
</dbReference>
<evidence type="ECO:0000256" key="2">
    <source>
        <dbReference type="ARBA" id="ARBA00022473"/>
    </source>
</evidence>
<keyword evidence="3" id="KW-0221">Differentiation</keyword>
<dbReference type="GO" id="GO:0006357">
    <property type="term" value="P:regulation of transcription by RNA polymerase II"/>
    <property type="evidence" value="ECO:0007669"/>
    <property type="project" value="TreeGrafter"/>
</dbReference>
<reference evidence="14" key="1">
    <citation type="submission" date="2025-08" db="UniProtKB">
        <authorList>
            <consortium name="RefSeq"/>
        </authorList>
    </citation>
    <scope>IDENTIFICATION</scope>
</reference>
<dbReference type="RefSeq" id="XP_011640001.1">
    <property type="nucleotide sequence ID" value="XM_011641699.2"/>
</dbReference>
<dbReference type="InterPro" id="IPR000210">
    <property type="entry name" value="BTB/POZ_dom"/>
</dbReference>
<feature type="region of interest" description="Disordered" evidence="10">
    <location>
        <begin position="307"/>
        <end position="334"/>
    </location>
</feature>
<protein>
    <submittedName>
        <fullName evidence="14">Longitudinals lacking protein isoform X12</fullName>
    </submittedName>
</protein>
<keyword evidence="6" id="KW-0804">Transcription</keyword>
<evidence type="ECO:0000256" key="1">
    <source>
        <dbReference type="ARBA" id="ARBA00004123"/>
    </source>
</evidence>
<dbReference type="SUPFAM" id="SSF54695">
    <property type="entry name" value="POZ domain"/>
    <property type="match status" value="1"/>
</dbReference>
<feature type="compositionally biased region" description="Basic residues" evidence="10">
    <location>
        <begin position="195"/>
        <end position="204"/>
    </location>
</feature>
<dbReference type="InterPro" id="IPR051095">
    <property type="entry name" value="Dros_DevTransReg"/>
</dbReference>
<keyword evidence="9" id="KW-0479">Metal-binding</keyword>
<dbReference type="Proteomes" id="UP000504615">
    <property type="component" value="Unplaced"/>
</dbReference>
<evidence type="ECO:0000256" key="4">
    <source>
        <dbReference type="ARBA" id="ARBA00022902"/>
    </source>
</evidence>
<evidence type="ECO:0000256" key="10">
    <source>
        <dbReference type="SAM" id="MobiDB-lite"/>
    </source>
</evidence>
<dbReference type="PROSITE" id="PS50157">
    <property type="entry name" value="ZINC_FINGER_C2H2_2"/>
    <property type="match status" value="1"/>
</dbReference>
<keyword evidence="4" id="KW-0524">Neurogenesis</keyword>
<dbReference type="GO" id="GO:0007526">
    <property type="term" value="P:larval somatic muscle development"/>
    <property type="evidence" value="ECO:0007669"/>
    <property type="project" value="UniProtKB-ARBA"/>
</dbReference>
<dbReference type="SMART" id="SM00225">
    <property type="entry name" value="BTB"/>
    <property type="match status" value="1"/>
</dbReference>
<dbReference type="AlphaFoldDB" id="A0A6I9WC85"/>
<organism evidence="13 14">
    <name type="scientific">Pogonomyrmex barbatus</name>
    <name type="common">red harvester ant</name>
    <dbReference type="NCBI Taxonomy" id="144034"/>
    <lineage>
        <taxon>Eukaryota</taxon>
        <taxon>Metazoa</taxon>
        <taxon>Ecdysozoa</taxon>
        <taxon>Arthropoda</taxon>
        <taxon>Hexapoda</taxon>
        <taxon>Insecta</taxon>
        <taxon>Pterygota</taxon>
        <taxon>Neoptera</taxon>
        <taxon>Endopterygota</taxon>
        <taxon>Hymenoptera</taxon>
        <taxon>Apocrita</taxon>
        <taxon>Aculeata</taxon>
        <taxon>Formicoidea</taxon>
        <taxon>Formicidae</taxon>
        <taxon>Myrmicinae</taxon>
        <taxon>Pogonomyrmex</taxon>
    </lineage>
</organism>
<dbReference type="GO" id="GO:0016199">
    <property type="term" value="P:axon midline choice point recognition"/>
    <property type="evidence" value="ECO:0007669"/>
    <property type="project" value="UniProtKB-ARBA"/>
</dbReference>
<name>A0A6I9WC85_9HYME</name>
<evidence type="ECO:0000256" key="3">
    <source>
        <dbReference type="ARBA" id="ARBA00022782"/>
    </source>
</evidence>
<dbReference type="GO" id="GO:0008270">
    <property type="term" value="F:zinc ion binding"/>
    <property type="evidence" value="ECO:0007669"/>
    <property type="project" value="UniProtKB-KW"/>
</dbReference>
<keyword evidence="9" id="KW-0862">Zinc</keyword>
<evidence type="ECO:0000313" key="13">
    <source>
        <dbReference type="Proteomes" id="UP000504615"/>
    </source>
</evidence>
<feature type="region of interest" description="Disordered" evidence="10">
    <location>
        <begin position="115"/>
        <end position="228"/>
    </location>
</feature>
<dbReference type="Gene3D" id="3.30.160.60">
    <property type="entry name" value="Classic Zinc Finger"/>
    <property type="match status" value="1"/>
</dbReference>
<keyword evidence="2" id="KW-0217">Developmental protein</keyword>
<dbReference type="SUPFAM" id="SSF57667">
    <property type="entry name" value="beta-beta-alpha zinc fingers"/>
    <property type="match status" value="1"/>
</dbReference>
<keyword evidence="9" id="KW-0863">Zinc-finger</keyword>
<comment type="function">
    <text evidence="8">Putative transcription factor required for axon growth and guidance in the central and peripheral nervous systems. Repels CNS axons away from the midline by promoting the expression of the midline repellent sli and its receptor robo.</text>
</comment>
<proteinExistence type="predicted"/>
<dbReference type="GO" id="GO:0005634">
    <property type="term" value="C:nucleus"/>
    <property type="evidence" value="ECO:0007669"/>
    <property type="project" value="UniProtKB-SubCell"/>
</dbReference>
<dbReference type="GeneID" id="105429033"/>
<dbReference type="CDD" id="cd18315">
    <property type="entry name" value="BTB_POZ_BAB-like"/>
    <property type="match status" value="1"/>
</dbReference>
<dbReference type="GO" id="GO:0035167">
    <property type="term" value="P:larval lymph gland hemopoiesis"/>
    <property type="evidence" value="ECO:0007669"/>
    <property type="project" value="UniProtKB-ARBA"/>
</dbReference>
<evidence type="ECO:0000256" key="6">
    <source>
        <dbReference type="ARBA" id="ARBA00023163"/>
    </source>
</evidence>
<evidence type="ECO:0000259" key="11">
    <source>
        <dbReference type="PROSITE" id="PS50097"/>
    </source>
</evidence>
<evidence type="ECO:0000256" key="9">
    <source>
        <dbReference type="PROSITE-ProRule" id="PRU00042"/>
    </source>
</evidence>
<dbReference type="InterPro" id="IPR013087">
    <property type="entry name" value="Znf_C2H2_type"/>
</dbReference>
<gene>
    <name evidence="14" type="primary">LOC105429033</name>
</gene>
<evidence type="ECO:0000256" key="7">
    <source>
        <dbReference type="ARBA" id="ARBA00023242"/>
    </source>
</evidence>
<dbReference type="Gene3D" id="3.30.710.10">
    <property type="entry name" value="Potassium Channel Kv1.1, Chain A"/>
    <property type="match status" value="1"/>
</dbReference>
<dbReference type="InterPro" id="IPR036236">
    <property type="entry name" value="Znf_C2H2_sf"/>
</dbReference>